<feature type="non-terminal residue" evidence="1">
    <location>
        <position position="1"/>
    </location>
</feature>
<dbReference type="InterPro" id="IPR012337">
    <property type="entry name" value="RNaseH-like_sf"/>
</dbReference>
<dbReference type="PANTHER" id="PTHR37162">
    <property type="entry name" value="HAT FAMILY DIMERISATION DOMAINCONTAINING PROTEIN-RELATED"/>
    <property type="match status" value="1"/>
</dbReference>
<proteinExistence type="evidence at transcript level"/>
<dbReference type="SUPFAM" id="SSF53098">
    <property type="entry name" value="Ribonuclease H-like"/>
    <property type="match status" value="1"/>
</dbReference>
<sequence length="649" mass="72449">SKPKKKYLQNFLRSYTSDFPCFVTSRKGEHFAFCTTCGCDVSVCHGGKGDLKHHVSTAKQWSNVRATDQQGNIANFLQKDCDKSVIRAECLFTGFLIEHNLPLSVSDHVGPLLRKMFPRSEEAKRYGCGRTKATAIVGEMASEVQSTMLNALKHRAFAVAVDGSNDSAAQIYPIVVTYYVEECSKIDSRLMSLQELHGEATGRKIGNLVLEALKNVDVPVSNCIAFCADNANVMLGKKNGVAAVLKEAQENFVVGCPCHLINLAAEKGVVCLPVKFDEVLVDVFYYLEKSAKRKDKLSEFQDMHNMEVQKILKHVPTRWLSLGKCLSRMLDQWKPLVSFFLNEVKTKKRCPSFLDSYHIPRRPTSTGGENPDGASHKRKAITEKKDVLPAKKAKVISETAREAALSREERLLHFLTCDINVAFGYFLKSVVPLFEKANCQLQSQAPQIHILRPVLLQLLTELLARFVLPTAVKAAASPLDVLHQDISCQKGDNDLVIGSRTTALVEKLNLNDKTEFFASVRSYFSTACDYIRHKFPFENQAAKHAEVANLNLISEASFSSPRFFVQSFPQLLPHDCSETAEDALDSLEAEFAVLQAYNLPEHILKEERCDVQWAKVGKMQNTDGKLLFGRVAKVVLDFLVIPHSNAQCE</sequence>
<evidence type="ECO:0000313" key="1">
    <source>
        <dbReference type="EMBL" id="JAT93811.1"/>
    </source>
</evidence>
<organism evidence="1">
    <name type="scientific">Amblyomma aureolatum</name>
    <dbReference type="NCBI Taxonomy" id="187763"/>
    <lineage>
        <taxon>Eukaryota</taxon>
        <taxon>Metazoa</taxon>
        <taxon>Ecdysozoa</taxon>
        <taxon>Arthropoda</taxon>
        <taxon>Chelicerata</taxon>
        <taxon>Arachnida</taxon>
        <taxon>Acari</taxon>
        <taxon>Parasitiformes</taxon>
        <taxon>Ixodida</taxon>
        <taxon>Ixodoidea</taxon>
        <taxon>Ixodidae</taxon>
        <taxon>Amblyomminae</taxon>
        <taxon>Amblyomma</taxon>
    </lineage>
</organism>
<dbReference type="EMBL" id="GFAC01005377">
    <property type="protein sequence ID" value="JAT93811.1"/>
    <property type="molecule type" value="mRNA"/>
</dbReference>
<reference evidence="1" key="1">
    <citation type="journal article" date="2017" name="Front. Cell. Infect. Microbiol.">
        <title>The Distinct Transcriptional Response of the Midgut of Amblyomma sculptum and Amblyomma aureolatum Ticks to Rickettsia rickettsii Correlates to Their Differences in Susceptibility to Infection.</title>
        <authorList>
            <person name="Martins L.A."/>
            <person name="Galletti M.F.B.M."/>
            <person name="Ribeiro J.M."/>
            <person name="Fujita A."/>
            <person name="Costa F.B."/>
            <person name="Labruna M.B."/>
            <person name="Daffre S."/>
            <person name="Fogaca A.C."/>
        </authorList>
    </citation>
    <scope>NUCLEOTIDE SEQUENCE</scope>
</reference>
<accession>A0A1E1X456</accession>
<name>A0A1E1X456_9ACAR</name>
<feature type="non-terminal residue" evidence="1">
    <location>
        <position position="649"/>
    </location>
</feature>
<protein>
    <submittedName>
        <fullName evidence="1">Putative hat6-1 nv</fullName>
    </submittedName>
</protein>
<dbReference type="AlphaFoldDB" id="A0A1E1X456"/>
<dbReference type="PANTHER" id="PTHR37162:SF10">
    <property type="entry name" value="DUF4371 DOMAIN-CONTAINING PROTEIN"/>
    <property type="match status" value="1"/>
</dbReference>